<dbReference type="SUPFAM" id="SSF52540">
    <property type="entry name" value="P-loop containing nucleoside triphosphate hydrolases"/>
    <property type="match status" value="1"/>
</dbReference>
<gene>
    <name evidence="4" type="ORF">EYB53_003320</name>
</gene>
<proteinExistence type="predicted"/>
<protein>
    <submittedName>
        <fullName evidence="4">50S ribosome-binding GTPase</fullName>
    </submittedName>
</protein>
<dbReference type="EMBL" id="SIJK02000004">
    <property type="protein sequence ID" value="MBP1464734.1"/>
    <property type="molecule type" value="Genomic_DNA"/>
</dbReference>
<evidence type="ECO:0000256" key="2">
    <source>
        <dbReference type="ARBA" id="ARBA00023134"/>
    </source>
</evidence>
<dbReference type="PRINTS" id="PR00326">
    <property type="entry name" value="GTP1OBG"/>
</dbReference>
<dbReference type="PROSITE" id="PS51711">
    <property type="entry name" value="G_FEOB"/>
    <property type="match status" value="1"/>
</dbReference>
<dbReference type="PANTHER" id="PTHR43185">
    <property type="entry name" value="FERROUS IRON TRANSPORT PROTEIN B"/>
    <property type="match status" value="1"/>
</dbReference>
<dbReference type="InterPro" id="IPR030389">
    <property type="entry name" value="G_FEOB_dom"/>
</dbReference>
<keyword evidence="1" id="KW-0547">Nucleotide-binding</keyword>
<evidence type="ECO:0000313" key="4">
    <source>
        <dbReference type="EMBL" id="MBP1464734.1"/>
    </source>
</evidence>
<dbReference type="InterPro" id="IPR027417">
    <property type="entry name" value="P-loop_NTPase"/>
</dbReference>
<dbReference type="NCBIfam" id="TIGR00231">
    <property type="entry name" value="small_GTP"/>
    <property type="match status" value="1"/>
</dbReference>
<reference evidence="4 5" key="1">
    <citation type="submission" date="2021-03" db="EMBL/GenBank/DDBJ databases">
        <authorList>
            <person name="Grouzdev D.S."/>
        </authorList>
    </citation>
    <scope>NUCLEOTIDE SEQUENCE [LARGE SCALE GENOMIC DNA]</scope>
    <source>
        <strain evidence="4 5">M50-1</strain>
    </source>
</reference>
<comment type="caution">
    <text evidence="4">The sequence shown here is derived from an EMBL/GenBank/DDBJ whole genome shotgun (WGS) entry which is preliminary data.</text>
</comment>
<dbReference type="Proteomes" id="UP001193081">
    <property type="component" value="Unassembled WGS sequence"/>
</dbReference>
<keyword evidence="5" id="KW-1185">Reference proteome</keyword>
<accession>A0ABS4D5M4</accession>
<keyword evidence="2" id="KW-0342">GTP-binding</keyword>
<dbReference type="InterPro" id="IPR050860">
    <property type="entry name" value="FeoB_GTPase"/>
</dbReference>
<dbReference type="Pfam" id="PF02421">
    <property type="entry name" value="FeoB_N"/>
    <property type="match status" value="1"/>
</dbReference>
<organism evidence="4 5">
    <name type="scientific">Candidatus Chloroploca mongolica</name>
    <dbReference type="NCBI Taxonomy" id="2528176"/>
    <lineage>
        <taxon>Bacteria</taxon>
        <taxon>Bacillati</taxon>
        <taxon>Chloroflexota</taxon>
        <taxon>Chloroflexia</taxon>
        <taxon>Chloroflexales</taxon>
        <taxon>Chloroflexineae</taxon>
        <taxon>Oscillochloridaceae</taxon>
        <taxon>Candidatus Chloroploca</taxon>
    </lineage>
</organism>
<evidence type="ECO:0000256" key="1">
    <source>
        <dbReference type="ARBA" id="ARBA00022741"/>
    </source>
</evidence>
<feature type="domain" description="FeoB-type G" evidence="3">
    <location>
        <begin position="3"/>
        <end position="165"/>
    </location>
</feature>
<dbReference type="InterPro" id="IPR005225">
    <property type="entry name" value="Small_GTP-bd"/>
</dbReference>
<sequence>MTHLTIALAGNPNVGKSTLFNALTGKRQHVGNWPGKTVEKQEGEVVMNGKRLSIIDLPGTYSLAARSPEEEIARDFIVCGRPDAVVNVLDAANLERNLYLTAQILETGAPMILVLNMTDVAASRGLILEPRVLSEQLNIPVVSMAASRGEGIGELKAILAKLVPAPREAMVGATQEVVR</sequence>
<dbReference type="Gene3D" id="3.40.50.300">
    <property type="entry name" value="P-loop containing nucleotide triphosphate hydrolases"/>
    <property type="match status" value="1"/>
</dbReference>
<dbReference type="CDD" id="cd01879">
    <property type="entry name" value="FeoB"/>
    <property type="match status" value="1"/>
</dbReference>
<evidence type="ECO:0000313" key="5">
    <source>
        <dbReference type="Proteomes" id="UP001193081"/>
    </source>
</evidence>
<dbReference type="InterPro" id="IPR006073">
    <property type="entry name" value="GTP-bd"/>
</dbReference>
<name>A0ABS4D5M4_9CHLR</name>
<evidence type="ECO:0000259" key="3">
    <source>
        <dbReference type="PROSITE" id="PS51711"/>
    </source>
</evidence>
<dbReference type="PANTHER" id="PTHR43185:SF1">
    <property type="entry name" value="FE(2+) TRANSPORTER FEOB"/>
    <property type="match status" value="1"/>
</dbReference>
<dbReference type="RefSeq" id="WP_135476734.1">
    <property type="nucleotide sequence ID" value="NZ_SIJK02000004.1"/>
</dbReference>